<organism evidence="1 2">
    <name type="scientific">Amborella trichopoda</name>
    <dbReference type="NCBI Taxonomy" id="13333"/>
    <lineage>
        <taxon>Eukaryota</taxon>
        <taxon>Viridiplantae</taxon>
        <taxon>Streptophyta</taxon>
        <taxon>Embryophyta</taxon>
        <taxon>Tracheophyta</taxon>
        <taxon>Spermatophyta</taxon>
        <taxon>Magnoliopsida</taxon>
        <taxon>Amborellales</taxon>
        <taxon>Amborellaceae</taxon>
        <taxon>Amborella</taxon>
    </lineage>
</organism>
<dbReference type="EMBL" id="KI392185">
    <property type="protein sequence ID" value="ERN18414.1"/>
    <property type="molecule type" value="Genomic_DNA"/>
</dbReference>
<evidence type="ECO:0000313" key="1">
    <source>
        <dbReference type="EMBL" id="ERN18414.1"/>
    </source>
</evidence>
<reference evidence="2" key="1">
    <citation type="journal article" date="2013" name="Science">
        <title>The Amborella genome and the evolution of flowering plants.</title>
        <authorList>
            <consortium name="Amborella Genome Project"/>
        </authorList>
    </citation>
    <scope>NUCLEOTIDE SEQUENCE [LARGE SCALE GENOMIC DNA]</scope>
</reference>
<gene>
    <name evidence="1" type="ORF">AMTR_s00829p00008100</name>
</gene>
<protein>
    <submittedName>
        <fullName evidence="1">Uncharacterized protein</fullName>
    </submittedName>
</protein>
<name>U5D7H1_AMBTC</name>
<dbReference type="Proteomes" id="UP000017836">
    <property type="component" value="Unassembled WGS sequence"/>
</dbReference>
<proteinExistence type="predicted"/>
<keyword evidence="2" id="KW-1185">Reference proteome</keyword>
<feature type="non-terminal residue" evidence="1">
    <location>
        <position position="126"/>
    </location>
</feature>
<accession>U5D7H1</accession>
<dbReference type="HOGENOM" id="CLU_1998362_0_0_1"/>
<dbReference type="AlphaFoldDB" id="U5D7H1"/>
<evidence type="ECO:0000313" key="2">
    <source>
        <dbReference type="Proteomes" id="UP000017836"/>
    </source>
</evidence>
<sequence length="126" mass="14275">MGNAYSLNSKYYGFKWLKEEGKCMEKIAPHQDANVLVNRIACLKRLFPDLEKLLEVHGQFGILASGWRTFNSYRLIEIMMSPFTGGQSMDTLCPCSNLWHSDFSLTKPFHLVVREAGITTHSSVSS</sequence>